<dbReference type="InterPro" id="IPR036111">
    <property type="entry name" value="Mal/L-sulfo/L-lacto_DH-like_sf"/>
</dbReference>
<organism evidence="3 4">
    <name type="scientific">Pollutimonas subterranea</name>
    <dbReference type="NCBI Taxonomy" id="2045210"/>
    <lineage>
        <taxon>Bacteria</taxon>
        <taxon>Pseudomonadati</taxon>
        <taxon>Pseudomonadota</taxon>
        <taxon>Betaproteobacteria</taxon>
        <taxon>Burkholderiales</taxon>
        <taxon>Alcaligenaceae</taxon>
        <taxon>Pollutimonas</taxon>
    </lineage>
</organism>
<gene>
    <name evidence="3" type="ORF">CR159_06580</name>
</gene>
<keyword evidence="2" id="KW-0560">Oxidoreductase</keyword>
<dbReference type="EMBL" id="PDNW01000004">
    <property type="protein sequence ID" value="PLC50666.1"/>
    <property type="molecule type" value="Genomic_DNA"/>
</dbReference>
<dbReference type="InterPro" id="IPR003767">
    <property type="entry name" value="Malate/L-lactate_DH-like"/>
</dbReference>
<dbReference type="Gene3D" id="3.30.1370.60">
    <property type="entry name" value="Hypothetical oxidoreductase yiak, domain 2"/>
    <property type="match status" value="1"/>
</dbReference>
<dbReference type="InterPro" id="IPR043144">
    <property type="entry name" value="Mal/L-sulf/L-lact_DH-like_ah"/>
</dbReference>
<comment type="caution">
    <text evidence="3">The sequence shown here is derived from an EMBL/GenBank/DDBJ whole genome shotgun (WGS) entry which is preliminary data.</text>
</comment>
<dbReference type="SUPFAM" id="SSF89733">
    <property type="entry name" value="L-sulfolactate dehydrogenase-like"/>
    <property type="match status" value="1"/>
</dbReference>
<accession>A0A2N4U6M4</accession>
<dbReference type="AlphaFoldDB" id="A0A2N4U6M4"/>
<dbReference type="OrthoDB" id="924592at2"/>
<comment type="similarity">
    <text evidence="1">Belongs to the LDH2/MDH2 oxidoreductase family.</text>
</comment>
<dbReference type="PANTHER" id="PTHR11091:SF0">
    <property type="entry name" value="MALATE DEHYDROGENASE"/>
    <property type="match status" value="1"/>
</dbReference>
<dbReference type="Pfam" id="PF02615">
    <property type="entry name" value="Ldh_2"/>
    <property type="match status" value="1"/>
</dbReference>
<dbReference type="RefSeq" id="WP_102073212.1">
    <property type="nucleotide sequence ID" value="NZ_PDNW01000004.1"/>
</dbReference>
<sequence length="367" mass="38872">MTVQESTKASSDILVNAQALHGFVQRLWLKAGSSPTEAGLVADHLVMANLTGHDSHGVGMIPRYVKSLRDGVLALNQHVAIVRDAGAVLTVDGVRGFGQVVAYEAMDLGIERAKAMGICAVGLRNAHHIGRIGHWAEQCARQGLVSFHFVNVAGSVHVSPWGGSDGRFGTNPFCAAFPRKGKEPLVLDFATSGIAQGKARVAYNKGAKVAEGCLIDAQGRPTTDPRVMFEAPHGALRTFGEHKGHGLAMMCELFSGALTGGYTTHAETRVKHSGIINCMLSVIINPEAFDAADTEAEAEAFIEWVKASPRSTGTDQIFAPGEPERLRIAQRRSAGIPIDPGTWSEIIAAATALDMPQSDIASVHEAG</sequence>
<evidence type="ECO:0000256" key="1">
    <source>
        <dbReference type="ARBA" id="ARBA00006056"/>
    </source>
</evidence>
<dbReference type="PANTHER" id="PTHR11091">
    <property type="entry name" value="OXIDOREDUCTASE-RELATED"/>
    <property type="match status" value="1"/>
</dbReference>
<proteinExistence type="inferred from homology"/>
<keyword evidence="4" id="KW-1185">Reference proteome</keyword>
<dbReference type="InterPro" id="IPR043143">
    <property type="entry name" value="Mal/L-sulf/L-lact_DH-like_NADP"/>
</dbReference>
<evidence type="ECO:0000313" key="3">
    <source>
        <dbReference type="EMBL" id="PLC50666.1"/>
    </source>
</evidence>
<dbReference type="Proteomes" id="UP000234190">
    <property type="component" value="Unassembled WGS sequence"/>
</dbReference>
<dbReference type="GO" id="GO:0016491">
    <property type="term" value="F:oxidoreductase activity"/>
    <property type="evidence" value="ECO:0007669"/>
    <property type="project" value="UniProtKB-KW"/>
</dbReference>
<evidence type="ECO:0000256" key="2">
    <source>
        <dbReference type="ARBA" id="ARBA00023002"/>
    </source>
</evidence>
<dbReference type="NCBIfam" id="NF007504">
    <property type="entry name" value="PRK10098.1"/>
    <property type="match status" value="1"/>
</dbReference>
<name>A0A2N4U6M4_9BURK</name>
<protein>
    <submittedName>
        <fullName evidence="3">Malate/lactate/ureidoglycolate dehydrogenase</fullName>
    </submittedName>
</protein>
<dbReference type="Gene3D" id="1.10.1530.10">
    <property type="match status" value="1"/>
</dbReference>
<reference evidence="3 4" key="1">
    <citation type="submission" date="2017-10" db="EMBL/GenBank/DDBJ databases">
        <title>Two draft genome sequences of Pusillimonas sp. strains isolated from a nitrate- and radionuclide-contaminated groundwater in Russia.</title>
        <authorList>
            <person name="Grouzdev D.S."/>
            <person name="Tourova T.P."/>
            <person name="Goeva M.A."/>
            <person name="Babich T.L."/>
            <person name="Sokolova D.S."/>
            <person name="Abdullin R."/>
            <person name="Poltaraus A.B."/>
            <person name="Toshchakov S.V."/>
            <person name="Nazina T.N."/>
        </authorList>
    </citation>
    <scope>NUCLEOTIDE SEQUENCE [LARGE SCALE GENOMIC DNA]</scope>
    <source>
        <strain evidence="3 4">JR1/69-3-13</strain>
    </source>
</reference>
<evidence type="ECO:0000313" key="4">
    <source>
        <dbReference type="Proteomes" id="UP000234190"/>
    </source>
</evidence>